<reference evidence="7" key="2">
    <citation type="submission" date="2020-11" db="EMBL/GenBank/DDBJ databases">
        <authorList>
            <person name="McCartney M.A."/>
            <person name="Auch B."/>
            <person name="Kono T."/>
            <person name="Mallez S."/>
            <person name="Becker A."/>
            <person name="Gohl D.M."/>
            <person name="Silverstein K.A.T."/>
            <person name="Koren S."/>
            <person name="Bechman K.B."/>
            <person name="Herman A."/>
            <person name="Abrahante J.E."/>
            <person name="Garbe J."/>
        </authorList>
    </citation>
    <scope>NUCLEOTIDE SEQUENCE</scope>
    <source>
        <strain evidence="7">Duluth1</strain>
        <tissue evidence="7">Whole animal</tissue>
    </source>
</reference>
<dbReference type="GO" id="GO:0005886">
    <property type="term" value="C:plasma membrane"/>
    <property type="evidence" value="ECO:0007669"/>
    <property type="project" value="TreeGrafter"/>
</dbReference>
<comment type="subcellular location">
    <subcellularLocation>
        <location evidence="1">Membrane</location>
        <topology evidence="1">Multi-pass membrane protein</topology>
    </subcellularLocation>
</comment>
<name>A0A9D4EDS6_DREPO</name>
<evidence type="ECO:0000313" key="8">
    <source>
        <dbReference type="Proteomes" id="UP000828390"/>
    </source>
</evidence>
<sequence>MAKIFWIQGKDALLKARVGYYLLKKLKRKIDKTNTELVNKIQKCLNEWSDIDVGLLSECQAMNEQKTQELPVHELLCCMFCPILAILVLTFTSNIDAFSKVEQRHDHEKAGNAFVIIVPVTCGMGQKPSEQWTSDRQHITPRKKLYYFFTAPVIICMYNVLSYVVFMSTYVFVLIFNFGSTLSPPDIALIVYVFAFLMGEVRQVTRSVRLMRCCGVTEHIHAARVMWAKPWFRS</sequence>
<keyword evidence="3 5" id="KW-1133">Transmembrane helix</keyword>
<accession>A0A9D4EDS6</accession>
<dbReference type="InterPro" id="IPR057366">
    <property type="entry name" value="TRPM-like"/>
</dbReference>
<dbReference type="InterPro" id="IPR050927">
    <property type="entry name" value="TRPM"/>
</dbReference>
<keyword evidence="4 5" id="KW-0472">Membrane</keyword>
<organism evidence="7 8">
    <name type="scientific">Dreissena polymorpha</name>
    <name type="common">Zebra mussel</name>
    <name type="synonym">Mytilus polymorpha</name>
    <dbReference type="NCBI Taxonomy" id="45954"/>
    <lineage>
        <taxon>Eukaryota</taxon>
        <taxon>Metazoa</taxon>
        <taxon>Spiralia</taxon>
        <taxon>Lophotrochozoa</taxon>
        <taxon>Mollusca</taxon>
        <taxon>Bivalvia</taxon>
        <taxon>Autobranchia</taxon>
        <taxon>Heteroconchia</taxon>
        <taxon>Euheterodonta</taxon>
        <taxon>Imparidentia</taxon>
        <taxon>Neoheterodontei</taxon>
        <taxon>Myida</taxon>
        <taxon>Dreissenoidea</taxon>
        <taxon>Dreissenidae</taxon>
        <taxon>Dreissena</taxon>
    </lineage>
</organism>
<evidence type="ECO:0000313" key="7">
    <source>
        <dbReference type="EMBL" id="KAH3778482.1"/>
    </source>
</evidence>
<dbReference type="GO" id="GO:0099604">
    <property type="term" value="F:ligand-gated calcium channel activity"/>
    <property type="evidence" value="ECO:0007669"/>
    <property type="project" value="TreeGrafter"/>
</dbReference>
<keyword evidence="8" id="KW-1185">Reference proteome</keyword>
<dbReference type="Proteomes" id="UP000828390">
    <property type="component" value="Unassembled WGS sequence"/>
</dbReference>
<comment type="caution">
    <text evidence="7">The sequence shown here is derived from an EMBL/GenBank/DDBJ whole genome shotgun (WGS) entry which is preliminary data.</text>
</comment>
<evidence type="ECO:0000256" key="5">
    <source>
        <dbReference type="SAM" id="Phobius"/>
    </source>
</evidence>
<dbReference type="EMBL" id="JAIWYP010000009">
    <property type="protein sequence ID" value="KAH3778482.1"/>
    <property type="molecule type" value="Genomic_DNA"/>
</dbReference>
<protein>
    <recommendedName>
        <fullName evidence="6">TRPM-like domain-containing protein</fullName>
    </recommendedName>
</protein>
<dbReference type="PANTHER" id="PTHR13800:SF12">
    <property type="entry name" value="TRANSIENT RECEPTOR POTENTIAL CATION CHANNEL SUBFAMILY M MEMBER-LIKE 2"/>
    <property type="match status" value="1"/>
</dbReference>
<evidence type="ECO:0000256" key="4">
    <source>
        <dbReference type="ARBA" id="ARBA00023136"/>
    </source>
</evidence>
<feature type="domain" description="TRPM-like" evidence="6">
    <location>
        <begin position="1"/>
        <end position="74"/>
    </location>
</feature>
<evidence type="ECO:0000256" key="2">
    <source>
        <dbReference type="ARBA" id="ARBA00022692"/>
    </source>
</evidence>
<feature type="transmembrane region" description="Helical" evidence="5">
    <location>
        <begin position="182"/>
        <end position="201"/>
    </location>
</feature>
<dbReference type="Pfam" id="PF25508">
    <property type="entry name" value="TRPM2"/>
    <property type="match status" value="1"/>
</dbReference>
<keyword evidence="2 5" id="KW-0812">Transmembrane</keyword>
<evidence type="ECO:0000256" key="1">
    <source>
        <dbReference type="ARBA" id="ARBA00004141"/>
    </source>
</evidence>
<dbReference type="PANTHER" id="PTHR13800">
    <property type="entry name" value="TRANSIENT RECEPTOR POTENTIAL CATION CHANNEL, SUBFAMILY M, MEMBER 6"/>
    <property type="match status" value="1"/>
</dbReference>
<evidence type="ECO:0000256" key="3">
    <source>
        <dbReference type="ARBA" id="ARBA00022989"/>
    </source>
</evidence>
<gene>
    <name evidence="7" type="ORF">DPMN_179941</name>
</gene>
<dbReference type="AlphaFoldDB" id="A0A9D4EDS6"/>
<proteinExistence type="predicted"/>
<reference evidence="7" key="1">
    <citation type="journal article" date="2019" name="bioRxiv">
        <title>The Genome of the Zebra Mussel, Dreissena polymorpha: A Resource for Invasive Species Research.</title>
        <authorList>
            <person name="McCartney M.A."/>
            <person name="Auch B."/>
            <person name="Kono T."/>
            <person name="Mallez S."/>
            <person name="Zhang Y."/>
            <person name="Obille A."/>
            <person name="Becker A."/>
            <person name="Abrahante J.E."/>
            <person name="Garbe J."/>
            <person name="Badalamenti J.P."/>
            <person name="Herman A."/>
            <person name="Mangelson H."/>
            <person name="Liachko I."/>
            <person name="Sullivan S."/>
            <person name="Sone E.D."/>
            <person name="Koren S."/>
            <person name="Silverstein K.A.T."/>
            <person name="Beckman K.B."/>
            <person name="Gohl D.M."/>
        </authorList>
    </citation>
    <scope>NUCLEOTIDE SEQUENCE</scope>
    <source>
        <strain evidence="7">Duluth1</strain>
        <tissue evidence="7">Whole animal</tissue>
    </source>
</reference>
<evidence type="ECO:0000259" key="6">
    <source>
        <dbReference type="Pfam" id="PF25508"/>
    </source>
</evidence>
<feature type="transmembrane region" description="Helical" evidence="5">
    <location>
        <begin position="145"/>
        <end position="176"/>
    </location>
</feature>